<dbReference type="InterPro" id="IPR017696">
    <property type="entry name" value="Mo_hydrolase_YgfJ"/>
</dbReference>
<dbReference type="OrthoDB" id="9797742at2"/>
<evidence type="ECO:0000259" key="1">
    <source>
        <dbReference type="Pfam" id="PF12804"/>
    </source>
</evidence>
<dbReference type="AlphaFoldDB" id="A0A1T4JTJ9"/>
<dbReference type="NCBIfam" id="TIGR03310">
    <property type="entry name" value="matur_MocA_YgfJ"/>
    <property type="match status" value="1"/>
</dbReference>
<dbReference type="STRING" id="142842.SAMN02745118_00397"/>
<keyword evidence="2" id="KW-0548">Nucleotidyltransferase</keyword>
<keyword evidence="2" id="KW-0808">Transferase</keyword>
<dbReference type="EMBL" id="FUWM01000004">
    <property type="protein sequence ID" value="SJZ33434.1"/>
    <property type="molecule type" value="Genomic_DNA"/>
</dbReference>
<keyword evidence="3" id="KW-1185">Reference proteome</keyword>
<dbReference type="RefSeq" id="WP_078808915.1">
    <property type="nucleotide sequence ID" value="NZ_FUWM01000004.1"/>
</dbReference>
<dbReference type="Pfam" id="PF12804">
    <property type="entry name" value="NTP_transf_3"/>
    <property type="match status" value="1"/>
</dbReference>
<dbReference type="InterPro" id="IPR029044">
    <property type="entry name" value="Nucleotide-diphossugar_trans"/>
</dbReference>
<accession>A0A1T4JTJ9</accession>
<dbReference type="Gene3D" id="3.90.550.10">
    <property type="entry name" value="Spore Coat Polysaccharide Biosynthesis Protein SpsA, Chain A"/>
    <property type="match status" value="1"/>
</dbReference>
<gene>
    <name evidence="2" type="ORF">SAMN02745118_00397</name>
</gene>
<dbReference type="GO" id="GO:0016779">
    <property type="term" value="F:nucleotidyltransferase activity"/>
    <property type="evidence" value="ECO:0007669"/>
    <property type="project" value="UniProtKB-KW"/>
</dbReference>
<feature type="domain" description="MobA-like NTP transferase" evidence="1">
    <location>
        <begin position="4"/>
        <end position="163"/>
    </location>
</feature>
<organism evidence="2 3">
    <name type="scientific">Selenihalanaerobacter shriftii</name>
    <dbReference type="NCBI Taxonomy" id="142842"/>
    <lineage>
        <taxon>Bacteria</taxon>
        <taxon>Bacillati</taxon>
        <taxon>Bacillota</taxon>
        <taxon>Clostridia</taxon>
        <taxon>Halanaerobiales</taxon>
        <taxon>Halobacteroidaceae</taxon>
        <taxon>Selenihalanaerobacter</taxon>
    </lineage>
</organism>
<dbReference type="Proteomes" id="UP000190625">
    <property type="component" value="Unassembled WGS sequence"/>
</dbReference>
<evidence type="ECO:0000313" key="2">
    <source>
        <dbReference type="EMBL" id="SJZ33434.1"/>
    </source>
</evidence>
<name>A0A1T4JTJ9_9FIRM</name>
<dbReference type="InterPro" id="IPR025877">
    <property type="entry name" value="MobA-like_NTP_Trfase"/>
</dbReference>
<dbReference type="PANTHER" id="PTHR43777:SF1">
    <property type="entry name" value="MOLYBDENUM COFACTOR CYTIDYLYLTRANSFERASE"/>
    <property type="match status" value="1"/>
</dbReference>
<reference evidence="3" key="1">
    <citation type="submission" date="2017-02" db="EMBL/GenBank/DDBJ databases">
        <authorList>
            <person name="Varghese N."/>
            <person name="Submissions S."/>
        </authorList>
    </citation>
    <scope>NUCLEOTIDE SEQUENCE [LARGE SCALE GENOMIC DNA]</scope>
    <source>
        <strain evidence="3">ATCC BAA-73</strain>
    </source>
</reference>
<sequence>MISAIVLAAGMSTRLGRPKQLLSLGEETIIERVVDNLIMANVDEIVVVLGHYDDEIRPLLTSLNIKIVYNPYYKAGQSTSLVRGLNSIEEDCTGILCMLGDQPLVEVNTLNQLITEFKYGKELIVWPEYKGQRGNPVIFDSKLKIDMLEMDGDQGARPLLHKYRTQSRGIEVKDQGVVFDIDTEEDYEKLLNTMNS</sequence>
<dbReference type="PANTHER" id="PTHR43777">
    <property type="entry name" value="MOLYBDENUM COFACTOR CYTIDYLYLTRANSFERASE"/>
    <property type="match status" value="1"/>
</dbReference>
<protein>
    <submittedName>
        <fullName evidence="2">Molybdenum cofactor cytidylyltransferase</fullName>
    </submittedName>
</protein>
<dbReference type="CDD" id="cd04182">
    <property type="entry name" value="GT_2_like_f"/>
    <property type="match status" value="1"/>
</dbReference>
<evidence type="ECO:0000313" key="3">
    <source>
        <dbReference type="Proteomes" id="UP000190625"/>
    </source>
</evidence>
<proteinExistence type="predicted"/>
<dbReference type="SUPFAM" id="SSF53448">
    <property type="entry name" value="Nucleotide-diphospho-sugar transferases"/>
    <property type="match status" value="1"/>
</dbReference>